<evidence type="ECO:0000256" key="14">
    <source>
        <dbReference type="ARBA" id="ARBA00023198"/>
    </source>
</evidence>
<evidence type="ECO:0000256" key="10">
    <source>
        <dbReference type="ARBA" id="ARBA00022989"/>
    </source>
</evidence>
<dbReference type="InterPro" id="IPR000157">
    <property type="entry name" value="TIR_dom"/>
</dbReference>
<name>V5QP52_ANDDA</name>
<keyword evidence="10 16" id="KW-1133">Transmembrane helix</keyword>
<sequence length="1057" mass="120886">MITTHNLMCLLLLIYGGSESLAVTHHNRKTLPCDVTTNGCLNHFDCSDRRLRAVPEPVERQTDATELNLSKNFINTISEKSFQGWGNLVKINLNNNHNSKKLDEDKCKQGMNISNEAFHSLRNLTELLSDGNYLCRIPVGIPSNLSKLSLQYNSIFSLNKESLSELKHLKNLFLGHNCYYGNACGGSVLADDSAFEEFTDLTILSLSFDNLTHVPLNLPASLKELYLSNNKITQINQHVFQNLSNLEILHLSGNCPRCYNADYPCEQCPGSTALQIHRDAFINLKHLKELSLSSTSLRQIEANWFKGTPQLKKLSLQHNYLVHEIATGDFLLNLPNLNVLDLSFNYDTQSYPKYLNISEHFSKLASLQELHIQGYVFEEVSDECLMPLANLTNLNILNLGVNFIKKINLTVFQRFSNVTLIYLSENRISPLSHSKLIETSGKSVLSHRIQHRSTLKDPKQSVNDIRTVSNNNNDMTHSTVVTGDGTHTQYPPLIKPHCSRYGKNLDLSLNSIFYIDPEQFEGLEDITCLNLSSNAIGQFLNGTEFIHLTNLRYLDVSYNKLDLGTSYAFSELHKLEVLDLSHNRHYFVVAGVTHDLGFIEQLPNLKVLNLSWNEIFTLTQNQLNSSSLKTLIFKGNRLDKLWTPGDTRYTQCFKYLSNLTYLDLSYNRLKDIPNNTFLSLPLTLKELYLNNNDLVFFSWKDLSQFEALNKLDLSSNKLTMLIYNVVNITHSLETLLLRHNHISHLADGFLDHANNLTHLDLSNNRLPVINESAFQNQYGLKVLVLKGNPFECTCETSDFMVWLSTNNLTIPRLATDVTCSTPADKMGDSVISFDLHTCNLDKAGLALFFLSFLVIMTTIIIAVLNHLFYWDAWYIYYFCWAKLKGYTSLDTSKCLYDAYISYDTKDSAVTDWVMKELYFHLEGHGDKDILLCLQDRDWEPGKAVIDNLTQSIHQSRKTIFVLTEQYVKSGNFKTAFYIALQRLMDESMDVIVLILLQQVLQHSQYLRLRKRICKSSILEWPKNPHAEGFFWQRLKNVVLTENHGRYNSLFTDPIIPQ</sequence>
<keyword evidence="11 16" id="KW-0472">Membrane</keyword>
<dbReference type="SUPFAM" id="SSF52058">
    <property type="entry name" value="L domain-like"/>
    <property type="match status" value="1"/>
</dbReference>
<dbReference type="PANTHER" id="PTHR47410:SF1">
    <property type="entry name" value="TOLL-LIKE RECEPTOR 8"/>
    <property type="match status" value="1"/>
</dbReference>
<dbReference type="SMART" id="SM00082">
    <property type="entry name" value="LRRCT"/>
    <property type="match status" value="1"/>
</dbReference>
<dbReference type="InterPro" id="IPR032675">
    <property type="entry name" value="LRR_dom_sf"/>
</dbReference>
<dbReference type="SMR" id="V5QP52"/>
<dbReference type="Pfam" id="PF01582">
    <property type="entry name" value="TIR"/>
    <property type="match status" value="1"/>
</dbReference>
<keyword evidence="12 19" id="KW-0675">Receptor</keyword>
<dbReference type="GO" id="GO:0045087">
    <property type="term" value="P:innate immune response"/>
    <property type="evidence" value="ECO:0007669"/>
    <property type="project" value="UniProtKB-KW"/>
</dbReference>
<dbReference type="PROSITE" id="PS50104">
    <property type="entry name" value="TIR"/>
    <property type="match status" value="1"/>
</dbReference>
<evidence type="ECO:0000256" key="13">
    <source>
        <dbReference type="ARBA" id="ARBA00023180"/>
    </source>
</evidence>
<evidence type="ECO:0000256" key="9">
    <source>
        <dbReference type="ARBA" id="ARBA00022859"/>
    </source>
</evidence>
<evidence type="ECO:0000256" key="6">
    <source>
        <dbReference type="ARBA" id="ARBA00022729"/>
    </source>
</evidence>
<evidence type="ECO:0000256" key="11">
    <source>
        <dbReference type="ARBA" id="ARBA00023136"/>
    </source>
</evidence>
<evidence type="ECO:0000256" key="7">
    <source>
        <dbReference type="ARBA" id="ARBA00022737"/>
    </source>
</evidence>
<feature type="signal peptide" evidence="17">
    <location>
        <begin position="1"/>
        <end position="22"/>
    </location>
</feature>
<evidence type="ECO:0000256" key="3">
    <source>
        <dbReference type="ARBA" id="ARBA00022588"/>
    </source>
</evidence>
<dbReference type="Gene3D" id="3.80.10.10">
    <property type="entry name" value="Ribonuclease Inhibitor"/>
    <property type="match status" value="1"/>
</dbReference>
<organism evidence="19">
    <name type="scientific">Andrias davidianus</name>
    <name type="common">Chinese giant salamander</name>
    <name type="synonym">Sieboldia davidiana</name>
    <dbReference type="NCBI Taxonomy" id="141262"/>
    <lineage>
        <taxon>Eukaryota</taxon>
        <taxon>Metazoa</taxon>
        <taxon>Chordata</taxon>
        <taxon>Craniata</taxon>
        <taxon>Vertebrata</taxon>
        <taxon>Euteleostomi</taxon>
        <taxon>Amphibia</taxon>
        <taxon>Batrachia</taxon>
        <taxon>Caudata</taxon>
        <taxon>Cryptobranchoidea</taxon>
        <taxon>Cryptobranchidae</taxon>
        <taxon>Andrias</taxon>
    </lineage>
</organism>
<dbReference type="GO" id="GO:0006954">
    <property type="term" value="P:inflammatory response"/>
    <property type="evidence" value="ECO:0007669"/>
    <property type="project" value="UniProtKB-KW"/>
</dbReference>
<dbReference type="SUPFAM" id="SSF52200">
    <property type="entry name" value="Toll/Interleukin receptor TIR domain"/>
    <property type="match status" value="1"/>
</dbReference>
<dbReference type="GO" id="GO:0007249">
    <property type="term" value="P:canonical NF-kappaB signal transduction"/>
    <property type="evidence" value="ECO:0007669"/>
    <property type="project" value="TreeGrafter"/>
</dbReference>
<dbReference type="GO" id="GO:0005886">
    <property type="term" value="C:plasma membrane"/>
    <property type="evidence" value="ECO:0007669"/>
    <property type="project" value="TreeGrafter"/>
</dbReference>
<feature type="domain" description="TIR" evidence="18">
    <location>
        <begin position="894"/>
        <end position="1038"/>
    </location>
</feature>
<dbReference type="SMART" id="SM00255">
    <property type="entry name" value="TIR"/>
    <property type="match status" value="1"/>
</dbReference>
<keyword evidence="7" id="KW-0677">Repeat</keyword>
<accession>V5QP52</accession>
<dbReference type="GO" id="GO:0038187">
    <property type="term" value="F:pattern recognition receptor activity"/>
    <property type="evidence" value="ECO:0007669"/>
    <property type="project" value="TreeGrafter"/>
</dbReference>
<keyword evidence="6 17" id="KW-0732">Signal</keyword>
<evidence type="ECO:0000256" key="5">
    <source>
        <dbReference type="ARBA" id="ARBA00022692"/>
    </source>
</evidence>
<dbReference type="SMART" id="SM00365">
    <property type="entry name" value="LRR_SD22"/>
    <property type="match status" value="8"/>
</dbReference>
<dbReference type="SMART" id="SM00369">
    <property type="entry name" value="LRR_TYP"/>
    <property type="match status" value="12"/>
</dbReference>
<evidence type="ECO:0000256" key="15">
    <source>
        <dbReference type="ARBA" id="ARBA00046288"/>
    </source>
</evidence>
<keyword evidence="8" id="KW-0967">Endosome</keyword>
<dbReference type="InterPro" id="IPR001611">
    <property type="entry name" value="Leu-rich_rpt"/>
</dbReference>
<dbReference type="EMBL" id="KF573998">
    <property type="protein sequence ID" value="AHB18363.1"/>
    <property type="molecule type" value="mRNA"/>
</dbReference>
<dbReference type="GO" id="GO:0032755">
    <property type="term" value="P:positive regulation of interleukin-6 production"/>
    <property type="evidence" value="ECO:0007669"/>
    <property type="project" value="TreeGrafter"/>
</dbReference>
<comment type="subcellular location">
    <subcellularLocation>
        <location evidence="15">Endomembrane system</location>
        <topology evidence="15">Single-pass type I membrane protein</topology>
    </subcellularLocation>
    <subcellularLocation>
        <location evidence="1">Endosome</location>
    </subcellularLocation>
</comment>
<dbReference type="Gene3D" id="3.40.50.10140">
    <property type="entry name" value="Toll/interleukin-1 receptor homology (TIR) domain"/>
    <property type="match status" value="1"/>
</dbReference>
<evidence type="ECO:0000256" key="1">
    <source>
        <dbReference type="ARBA" id="ARBA00004177"/>
    </source>
</evidence>
<dbReference type="GO" id="GO:0005768">
    <property type="term" value="C:endosome"/>
    <property type="evidence" value="ECO:0007669"/>
    <property type="project" value="UniProtKB-SubCell"/>
</dbReference>
<dbReference type="InterPro" id="IPR035897">
    <property type="entry name" value="Toll_tir_struct_dom_sf"/>
</dbReference>
<evidence type="ECO:0000256" key="2">
    <source>
        <dbReference type="ARBA" id="ARBA00009634"/>
    </source>
</evidence>
<comment type="similarity">
    <text evidence="2">Belongs to the Toll-like receptor family.</text>
</comment>
<evidence type="ECO:0000313" key="19">
    <source>
        <dbReference type="EMBL" id="AHB18363.1"/>
    </source>
</evidence>
<dbReference type="SUPFAM" id="SSF52047">
    <property type="entry name" value="RNI-like"/>
    <property type="match status" value="1"/>
</dbReference>
<feature type="chain" id="PRO_5004740152" evidence="17">
    <location>
        <begin position="23"/>
        <end position="1057"/>
    </location>
</feature>
<keyword evidence="3" id="KW-0399">Innate immunity</keyword>
<reference evidence="19" key="1">
    <citation type="submission" date="2013-08" db="EMBL/GenBank/DDBJ databases">
        <title>Isolation and characterization of toll-like receptors in Chinese giant salamander (Andrias davidianus).</title>
        <authorList>
            <person name="Fan Y."/>
            <person name="Huang L."/>
            <person name="Zeng L."/>
        </authorList>
    </citation>
    <scope>NUCLEOTIDE SEQUENCE</scope>
</reference>
<evidence type="ECO:0000256" key="12">
    <source>
        <dbReference type="ARBA" id="ARBA00023170"/>
    </source>
</evidence>
<protein>
    <submittedName>
        <fullName evidence="19">Toll-like receptor 8</fullName>
    </submittedName>
</protein>
<dbReference type="AlphaFoldDB" id="V5QP52"/>
<dbReference type="PRINTS" id="PR01537">
    <property type="entry name" value="INTRLKN1R1F"/>
</dbReference>
<keyword evidence="14" id="KW-0395">Inflammatory response</keyword>
<dbReference type="FunFam" id="3.40.50.10140:FF:000003">
    <property type="entry name" value="Toll-like receptor 7"/>
    <property type="match status" value="1"/>
</dbReference>
<proteinExistence type="evidence at transcript level"/>
<keyword evidence="4" id="KW-0433">Leucine-rich repeat</keyword>
<evidence type="ECO:0000256" key="17">
    <source>
        <dbReference type="SAM" id="SignalP"/>
    </source>
</evidence>
<evidence type="ECO:0000256" key="4">
    <source>
        <dbReference type="ARBA" id="ARBA00022614"/>
    </source>
</evidence>
<dbReference type="GO" id="GO:0051607">
    <property type="term" value="P:defense response to virus"/>
    <property type="evidence" value="ECO:0007669"/>
    <property type="project" value="TreeGrafter"/>
</dbReference>
<feature type="transmembrane region" description="Helical" evidence="16">
    <location>
        <begin position="845"/>
        <end position="868"/>
    </location>
</feature>
<dbReference type="InterPro" id="IPR003591">
    <property type="entry name" value="Leu-rich_rpt_typical-subtyp"/>
</dbReference>
<dbReference type="PANTHER" id="PTHR47410">
    <property type="entry name" value="TOLL-LIKE RECEPTOR 7-RELATED"/>
    <property type="match status" value="1"/>
</dbReference>
<keyword evidence="9" id="KW-0391">Immunity</keyword>
<dbReference type="PROSITE" id="PS51450">
    <property type="entry name" value="LRR"/>
    <property type="match status" value="3"/>
</dbReference>
<keyword evidence="5 16" id="KW-0812">Transmembrane</keyword>
<dbReference type="GO" id="GO:0002224">
    <property type="term" value="P:toll-like receptor signaling pathway"/>
    <property type="evidence" value="ECO:0007669"/>
    <property type="project" value="TreeGrafter"/>
</dbReference>
<dbReference type="FunFam" id="3.80.10.10:FF:000037">
    <property type="entry name" value="Toll-like receptor 7"/>
    <property type="match status" value="1"/>
</dbReference>
<dbReference type="InterPro" id="IPR000483">
    <property type="entry name" value="Cys-rich_flank_reg_C"/>
</dbReference>
<dbReference type="GO" id="GO:1902533">
    <property type="term" value="P:positive regulation of intracellular signal transduction"/>
    <property type="evidence" value="ECO:0007669"/>
    <property type="project" value="UniProtKB-ARBA"/>
</dbReference>
<keyword evidence="13" id="KW-0325">Glycoprotein</keyword>
<dbReference type="Pfam" id="PF13855">
    <property type="entry name" value="LRR_8"/>
    <property type="match status" value="5"/>
</dbReference>
<evidence type="ECO:0000259" key="18">
    <source>
        <dbReference type="PROSITE" id="PS50104"/>
    </source>
</evidence>
<evidence type="ECO:0000256" key="16">
    <source>
        <dbReference type="SAM" id="Phobius"/>
    </source>
</evidence>
<evidence type="ECO:0000256" key="8">
    <source>
        <dbReference type="ARBA" id="ARBA00022753"/>
    </source>
</evidence>